<feature type="transmembrane region" description="Helical" evidence="2">
    <location>
        <begin position="71"/>
        <end position="93"/>
    </location>
</feature>
<comment type="caution">
    <text evidence="3">The sequence shown here is derived from an EMBL/GenBank/DDBJ whole genome shotgun (WGS) entry which is preliminary data.</text>
</comment>
<evidence type="ECO:0008006" key="5">
    <source>
        <dbReference type="Google" id="ProtNLM"/>
    </source>
</evidence>
<dbReference type="EMBL" id="JAVIJF010000006">
    <property type="protein sequence ID" value="MDX8524932.1"/>
    <property type="molecule type" value="Genomic_DNA"/>
</dbReference>
<feature type="region of interest" description="Disordered" evidence="1">
    <location>
        <begin position="1"/>
        <end position="20"/>
    </location>
</feature>
<feature type="transmembrane region" description="Helical" evidence="2">
    <location>
        <begin position="46"/>
        <end position="65"/>
    </location>
</feature>
<keyword evidence="2" id="KW-0812">Transmembrane</keyword>
<dbReference type="Proteomes" id="UP001276840">
    <property type="component" value="Unassembled WGS sequence"/>
</dbReference>
<name>A0ABU4ZIQ1_9HYPH</name>
<evidence type="ECO:0000256" key="2">
    <source>
        <dbReference type="SAM" id="Phobius"/>
    </source>
</evidence>
<organism evidence="3 4">
    <name type="scientific">Mesorhizobium montanum</name>
    <dbReference type="NCBI Taxonomy" id="3072323"/>
    <lineage>
        <taxon>Bacteria</taxon>
        <taxon>Pseudomonadati</taxon>
        <taxon>Pseudomonadota</taxon>
        <taxon>Alphaproteobacteria</taxon>
        <taxon>Hyphomicrobiales</taxon>
        <taxon>Phyllobacteriaceae</taxon>
        <taxon>Mesorhizobium</taxon>
    </lineage>
</organism>
<gene>
    <name evidence="3" type="ORF">RFM68_10460</name>
</gene>
<proteinExistence type="predicted"/>
<evidence type="ECO:0000313" key="4">
    <source>
        <dbReference type="Proteomes" id="UP001276840"/>
    </source>
</evidence>
<evidence type="ECO:0000256" key="1">
    <source>
        <dbReference type="SAM" id="MobiDB-lite"/>
    </source>
</evidence>
<protein>
    <recommendedName>
        <fullName evidence="5">DUF2244 domain-containing protein</fullName>
    </recommendedName>
</protein>
<accession>A0ABU4ZIQ1</accession>
<keyword evidence="2" id="KW-1133">Transmembrane helix</keyword>
<keyword evidence="2" id="KW-0472">Membrane</keyword>
<evidence type="ECO:0000313" key="3">
    <source>
        <dbReference type="EMBL" id="MDX8524932.1"/>
    </source>
</evidence>
<sequence>MSSNRQRAGSSRRSGGKMSSLSRISIVERGGELIIGNPPRRSAIRVGFLPLSIGIVAVTAHWGFFDRSPETIAMGLIGLVSFMAVVGLFAYFLGKELMWLASGGEELRFTRDAVQRETRGSPLPNRASVTFNAPLSVEILGHPYPTDEAGLKQVIRLASATGSISFGRELSRPEAEAVAEAVRRFTASNHSRVR</sequence>
<reference evidence="3 4" key="1">
    <citation type="submission" date="2023-08" db="EMBL/GenBank/DDBJ databases">
        <title>Implementing the SeqCode for naming new Mesorhizobium species isolated from Vachellia karroo root nodules.</title>
        <authorList>
            <person name="Van Lill M."/>
        </authorList>
    </citation>
    <scope>NUCLEOTIDE SEQUENCE [LARGE SCALE GENOMIC DNA]</scope>
    <source>
        <strain evidence="3 4">MSK 1335</strain>
    </source>
</reference>
<dbReference type="RefSeq" id="WP_320232658.1">
    <property type="nucleotide sequence ID" value="NZ_JAVIJF010000006.1"/>
</dbReference>
<keyword evidence="4" id="KW-1185">Reference proteome</keyword>